<dbReference type="SUPFAM" id="SSF47336">
    <property type="entry name" value="ACP-like"/>
    <property type="match status" value="1"/>
</dbReference>
<evidence type="ECO:0000256" key="4">
    <source>
        <dbReference type="PROSITE-ProRule" id="PRU01363"/>
    </source>
</evidence>
<evidence type="ECO:0000313" key="9">
    <source>
        <dbReference type="Proteomes" id="UP000183924"/>
    </source>
</evidence>
<dbReference type="InterPro" id="IPR014030">
    <property type="entry name" value="Ketoacyl_synth_N"/>
</dbReference>
<evidence type="ECO:0000259" key="6">
    <source>
        <dbReference type="PROSITE" id="PS52004"/>
    </source>
</evidence>
<dbReference type="Gene3D" id="3.40.47.10">
    <property type="match status" value="1"/>
</dbReference>
<reference evidence="8 9" key="1">
    <citation type="submission" date="2016-03" db="EMBL/GenBank/DDBJ databases">
        <title>Comparative genomics of Rickettsiella.</title>
        <authorList>
            <person name="Chandler C."/>
            <person name="Wang Y."/>
        </authorList>
    </citation>
    <scope>NUCLEOTIDE SEQUENCE [LARGE SCALE GENOMIC DNA]</scope>
    <source>
        <strain evidence="8 9">RCFS May 2013</strain>
    </source>
</reference>
<dbReference type="PANTHER" id="PTHR43775:SF37">
    <property type="entry name" value="SI:DKEY-61P9.11"/>
    <property type="match status" value="1"/>
</dbReference>
<keyword evidence="9" id="KW-1185">Reference proteome</keyword>
<dbReference type="Proteomes" id="UP000183924">
    <property type="component" value="Unassembled WGS sequence"/>
</dbReference>
<evidence type="ECO:0000256" key="1">
    <source>
        <dbReference type="ARBA" id="ARBA00022450"/>
    </source>
</evidence>
<gene>
    <name evidence="8" type="ORF">A1D18_02135</name>
</gene>
<dbReference type="PROSITE" id="PS50075">
    <property type="entry name" value="CARRIER"/>
    <property type="match status" value="1"/>
</dbReference>
<dbReference type="InterPro" id="IPR000873">
    <property type="entry name" value="AMP-dep_synth/lig_dom"/>
</dbReference>
<keyword evidence="2" id="KW-0597">Phosphoprotein</keyword>
<dbReference type="PROSITE" id="PS52019">
    <property type="entry name" value="PKS_MFAS_DH"/>
    <property type="match status" value="1"/>
</dbReference>
<feature type="active site" description="Proton acceptor; for dehydratase activity" evidence="4">
    <location>
        <position position="1615"/>
    </location>
</feature>
<dbReference type="SUPFAM" id="SSF53901">
    <property type="entry name" value="Thiolase-like"/>
    <property type="match status" value="1"/>
</dbReference>
<dbReference type="PROSITE" id="PS52004">
    <property type="entry name" value="KS3_2"/>
    <property type="match status" value="1"/>
</dbReference>
<dbReference type="GO" id="GO:0004312">
    <property type="term" value="F:fatty acid synthase activity"/>
    <property type="evidence" value="ECO:0007669"/>
    <property type="project" value="TreeGrafter"/>
</dbReference>
<evidence type="ECO:0000313" key="8">
    <source>
        <dbReference type="EMBL" id="OIZ95525.1"/>
    </source>
</evidence>
<dbReference type="CDD" id="cd00833">
    <property type="entry name" value="PKS"/>
    <property type="match status" value="1"/>
</dbReference>
<dbReference type="Pfam" id="PF00109">
    <property type="entry name" value="ketoacyl-synt"/>
    <property type="match status" value="1"/>
</dbReference>
<feature type="domain" description="Carrier" evidence="5">
    <location>
        <begin position="936"/>
        <end position="1011"/>
    </location>
</feature>
<dbReference type="InterPro" id="IPR016039">
    <property type="entry name" value="Thiolase-like"/>
</dbReference>
<evidence type="ECO:0000256" key="2">
    <source>
        <dbReference type="ARBA" id="ARBA00022553"/>
    </source>
</evidence>
<dbReference type="InterPro" id="IPR020841">
    <property type="entry name" value="PKS_Beta-ketoAc_synthase_dom"/>
</dbReference>
<dbReference type="OrthoDB" id="9778690at2"/>
<dbReference type="Pfam" id="PF22621">
    <property type="entry name" value="CurL-like_PKS_C"/>
    <property type="match status" value="1"/>
</dbReference>
<dbReference type="InterPro" id="IPR049551">
    <property type="entry name" value="PKS_DH_C"/>
</dbReference>
<feature type="region of interest" description="N-terminal hotdog fold" evidence="4">
    <location>
        <begin position="1585"/>
        <end position="1703"/>
    </location>
</feature>
<dbReference type="InterPro" id="IPR014031">
    <property type="entry name" value="Ketoacyl_synth_C"/>
</dbReference>
<accession>A0A1J8PK77</accession>
<dbReference type="GO" id="GO:0006633">
    <property type="term" value="P:fatty acid biosynthetic process"/>
    <property type="evidence" value="ECO:0007669"/>
    <property type="project" value="TreeGrafter"/>
</dbReference>
<dbReference type="Gene3D" id="3.10.129.110">
    <property type="entry name" value="Polyketide synthase dehydratase"/>
    <property type="match status" value="1"/>
</dbReference>
<feature type="active site" description="Proton donor; for dehydratase activity" evidence="4">
    <location>
        <position position="1774"/>
    </location>
</feature>
<feature type="domain" description="Ketosynthase family 3 (KS3)" evidence="6">
    <location>
        <begin position="1027"/>
        <end position="1433"/>
    </location>
</feature>
<dbReference type="InterPro" id="IPR036736">
    <property type="entry name" value="ACP-like_sf"/>
</dbReference>
<dbReference type="Gene3D" id="3.30.300.30">
    <property type="match status" value="1"/>
</dbReference>
<proteinExistence type="predicted"/>
<dbReference type="PROSITE" id="PS00012">
    <property type="entry name" value="PHOSPHOPANTETHEINE"/>
    <property type="match status" value="1"/>
</dbReference>
<dbReference type="PANTHER" id="PTHR43775">
    <property type="entry name" value="FATTY ACID SYNTHASE"/>
    <property type="match status" value="1"/>
</dbReference>
<evidence type="ECO:0000259" key="5">
    <source>
        <dbReference type="PROSITE" id="PS50075"/>
    </source>
</evidence>
<protein>
    <submittedName>
        <fullName evidence="8">Uncharacterized protein</fullName>
    </submittedName>
</protein>
<dbReference type="InterPro" id="IPR045851">
    <property type="entry name" value="AMP-bd_C_sf"/>
</dbReference>
<dbReference type="EMBL" id="LUKY01000031">
    <property type="protein sequence ID" value="OIZ95525.1"/>
    <property type="molecule type" value="Genomic_DNA"/>
</dbReference>
<dbReference type="SUPFAM" id="SSF56801">
    <property type="entry name" value="Acetyl-CoA synthetase-like"/>
    <property type="match status" value="1"/>
</dbReference>
<dbReference type="SUPFAM" id="SSF52777">
    <property type="entry name" value="CoA-dependent acyltransferases"/>
    <property type="match status" value="1"/>
</dbReference>
<dbReference type="Pfam" id="PF00501">
    <property type="entry name" value="AMP-binding"/>
    <property type="match status" value="1"/>
</dbReference>
<sequence>MPKLNHEILHASESEKLIFDSMKKEGNLVSNTLSYQFHITAAMKIDELQTAIYLLLTEICPGFTYRFFEKDLILLKQRQDPSLNPVSLILEPIKPVKKLFTIHSIPLYCFEWKKNSKSGSLIVHLSHLIFDGACYSDFCKALSCVFANKLNQINFNSDFQIQENQKNAINYWQKQLNYKSVYQALPFLPKITNKAFIATRWNISPACFSRLKKFTEQHKFTLFQVITAAVAILIHVYSTNEETTENNLVLSYCASQRLPHQAIACYLTLLPLFITCNKKSSVLTVLEEIKTQRKQHRLAGSISFSKLISMLDEKLNHHPNLFNVLINHSPGLLPLESPRIKGKPSSVTPINSQSSLKCFSLVYNFNEKKMVIQLESNRGEFAIELFNQLAKNFEKTIDFITQNTHNYISSLKFSTQATPISVGRITALPKITLAEQLFTITEQYASKIAIQSETHQMSYYEIACAVQCIDQELKKFDGTIRDKGIGIYLAREYYLPVAMLSCIFSSTLFIPLAIELPDFVINEIIHDTDLKLIIVDDQTLHRIKNDTGQYQLIHINAILKLKTQQKLSNESFNSTSKQDIAYTLFTSGSSGKPKGVRVTYQNLFNFFRSMAFKPGLTAVDSLLAMTPVSFDISIAELLLPLFCGASLYIVSEKLRKNAAELAKIIETQFITVIQATPSSYLLLKNHQWFSKKRLILWIGGEPLPFSLTEYFLNQGHTLFNMYGPTETTIWASVNRVKKNEPICIGAVVDNSEIYVIDEEGKTPALGMPGQLLITGECVAKGYSNRESNAFTISKAGIKAYLTGDKVVAFGQDKIQYLNRMDEQVKIRGHRVELNEINEKVRTILPGIDVVTVMRAQPETHLCCFYTNSEYRLIDNNHVLSQLKLQLPDYKCPHALIYLPAFPMTRSGKIEKNALANMPLSQLEPQVHSSRKQFTPAQSDSQVNRLCKLIKDHFDILIDDTSLSLTAYGFNSLSFTRLSMLIKQIFSVDFPAHQFYRTNHIADIAKRLQNQDNIERSSCHLPHKKRLSKKIAIIGYDCLMPGGLDAKSFWHSLINHENRVSSHHRNWLNSTDKAGYIDNIERFDRRFFKLSPLESARMDPRQRLLLQCTWKTLEQAGYSAEALRSSPISCFVAATGMDYLLAQIKDSLQANPYSLSGNSTAILANRLSYYFNWHGLSMTLDTACSGSLTALIRACDQLCLTRDKMAFVAAVNLIADNHLSEALQAGNFLSEHSRCASFSEEADGYVRGEGVIGFLLKPLADAEKDRDTIHAVIESVAENHGGEAQSLSAPNIEAQLALLLEAYDSSLANKLSYIETHGTGTKLGDPIEIDALKAFANSALTHNPNRIKLGAVKTNIGHLEAAAGFASLLKIILAMSHRQLPANLHFKKLNPLIDLSASSLEILSENQAWVGDELVAGISSMGFGGSNAHVVVSNLSIPSQSETPKDEQASLIILSAKNEKSLKARVLSLIEDLHSLSPSISLKDIAYTLAIGRDHFVNYRLAFIASNREELQKQLSTIEKKDKKLTDFTKFPELAAYYQAYLNKEIVNWKTLFTDNTFQRISLTPYTFDEQNYWYTNLLSNKTTVKPLLTNISLHKLSPHEYRLTIANNHPFLEDHRVFKQKILPGVAHIEFAMMVLQRAGIKSPLTAVENFYWIRPITIKADEVNLSLSITLKPIQEGYQIEFKDLQETSFSFGKFIEKSSLVLPKSWLEEVKHTLKSNPLTRYSALQVYNAFSELGIDYGPYFQCIDYVDVYKNTSRAKLSLNTQGSIVSLLDCALQTGMVISLKSSEAGLMPFTLGSMVLNERLNIESLNSVQVYTKKLSSFRTHILVCDPNDIPLLSFIDLGVKAAKFKIEIPVPITEK</sequence>
<feature type="region of interest" description="C-terminal hotdog fold" evidence="4">
    <location>
        <begin position="1721"/>
        <end position="1857"/>
    </location>
</feature>
<dbReference type="Gene3D" id="3.30.559.30">
    <property type="entry name" value="Nonribosomal peptide synthetase, condensation domain"/>
    <property type="match status" value="1"/>
</dbReference>
<dbReference type="Pfam" id="PF21089">
    <property type="entry name" value="PKS_DH_N"/>
    <property type="match status" value="1"/>
</dbReference>
<keyword evidence="1" id="KW-0596">Phosphopantetheine</keyword>
<dbReference type="Pfam" id="PF00550">
    <property type="entry name" value="PP-binding"/>
    <property type="match status" value="1"/>
</dbReference>
<comment type="caution">
    <text evidence="8">The sequence shown here is derived from an EMBL/GenBank/DDBJ whole genome shotgun (WGS) entry which is preliminary data.</text>
</comment>
<dbReference type="RefSeq" id="WP_071662184.1">
    <property type="nucleotide sequence ID" value="NZ_LUKY01000031.1"/>
</dbReference>
<dbReference type="Gene3D" id="1.10.1240.100">
    <property type="match status" value="1"/>
</dbReference>
<dbReference type="InterPro" id="IPR049900">
    <property type="entry name" value="PKS_mFAS_DH"/>
</dbReference>
<evidence type="ECO:0000256" key="3">
    <source>
        <dbReference type="ARBA" id="ARBA00022679"/>
    </source>
</evidence>
<dbReference type="InterPro" id="IPR050091">
    <property type="entry name" value="PKS_NRPS_Biosynth_Enz"/>
</dbReference>
<dbReference type="Gene3D" id="3.40.50.12780">
    <property type="entry name" value="N-terminal domain of ligase-like"/>
    <property type="match status" value="1"/>
</dbReference>
<dbReference type="Pfam" id="PF02801">
    <property type="entry name" value="Ketoacyl-synt_C"/>
    <property type="match status" value="1"/>
</dbReference>
<dbReference type="InterPro" id="IPR042104">
    <property type="entry name" value="PKS_dehydratase_sf"/>
</dbReference>
<organism evidence="8 9">
    <name type="scientific">Candidatus Rickettsiella isopodorum</name>
    <dbReference type="NCBI Taxonomy" id="1225476"/>
    <lineage>
        <taxon>Bacteria</taxon>
        <taxon>Pseudomonadati</taxon>
        <taxon>Pseudomonadota</taxon>
        <taxon>Gammaproteobacteria</taxon>
        <taxon>Legionellales</taxon>
        <taxon>Coxiellaceae</taxon>
        <taxon>Rickettsiella</taxon>
    </lineage>
</organism>
<dbReference type="InterPro" id="IPR042099">
    <property type="entry name" value="ANL_N_sf"/>
</dbReference>
<name>A0A1J8PK77_9COXI</name>
<dbReference type="InterPro" id="IPR049552">
    <property type="entry name" value="PKS_DH_N"/>
</dbReference>
<dbReference type="STRING" id="1225476.A1D18_02135"/>
<dbReference type="SMART" id="SM00825">
    <property type="entry name" value="PKS_KS"/>
    <property type="match status" value="1"/>
</dbReference>
<dbReference type="InterPro" id="IPR006162">
    <property type="entry name" value="Ppantetheine_attach_site"/>
</dbReference>
<keyword evidence="3" id="KW-0808">Transferase</keyword>
<evidence type="ECO:0000259" key="7">
    <source>
        <dbReference type="PROSITE" id="PS52019"/>
    </source>
</evidence>
<dbReference type="InterPro" id="IPR009081">
    <property type="entry name" value="PP-bd_ACP"/>
</dbReference>
<feature type="domain" description="PKS/mFAS DH" evidence="7">
    <location>
        <begin position="1585"/>
        <end position="1857"/>
    </location>
</feature>
<dbReference type="Pfam" id="PF14765">
    <property type="entry name" value="PS-DH"/>
    <property type="match status" value="1"/>
</dbReference>